<reference evidence="2 3" key="1">
    <citation type="journal article" date="2014" name="Genome Biol. Evol.">
        <title>Genome degeneration and adaptation in a nascent stage of symbiosis.</title>
        <authorList>
            <person name="Oakeson K.F."/>
            <person name="Gil R."/>
            <person name="Clayton A.L."/>
            <person name="Dunn D.M."/>
            <person name="von Niederhausern A.C."/>
            <person name="Hamil C."/>
            <person name="Aoyagi A."/>
            <person name="Duval B."/>
            <person name="Baca A."/>
            <person name="Silva F.J."/>
            <person name="Vallier A."/>
            <person name="Jackson D.G."/>
            <person name="Latorre A."/>
            <person name="Weiss R.B."/>
            <person name="Heddi A."/>
            <person name="Moya A."/>
            <person name="Dale C."/>
        </authorList>
    </citation>
    <scope>NUCLEOTIDE SEQUENCE [LARGE SCALE GENOMIC DNA]</scope>
    <source>
        <strain evidence="2 3">HS1</strain>
    </source>
</reference>
<name>W0I144_9GAMM</name>
<feature type="transmembrane region" description="Helical" evidence="1">
    <location>
        <begin position="173"/>
        <end position="195"/>
    </location>
</feature>
<dbReference type="Gene3D" id="3.30.70.1780">
    <property type="match status" value="1"/>
</dbReference>
<dbReference type="Gene3D" id="2.60.200.20">
    <property type="match status" value="1"/>
</dbReference>
<dbReference type="AlphaFoldDB" id="W0I144"/>
<keyword evidence="1" id="KW-0812">Transmembrane</keyword>
<dbReference type="GO" id="GO:0016020">
    <property type="term" value="C:membrane"/>
    <property type="evidence" value="ECO:0007669"/>
    <property type="project" value="InterPro"/>
</dbReference>
<dbReference type="Proteomes" id="UP000019028">
    <property type="component" value="Chromosome"/>
</dbReference>
<dbReference type="Pfam" id="PF09480">
    <property type="entry name" value="PrgH"/>
    <property type="match status" value="1"/>
</dbReference>
<proteinExistence type="predicted"/>
<dbReference type="EMBL" id="CP006569">
    <property type="protein sequence ID" value="AHF78195.1"/>
    <property type="molecule type" value="Genomic_DNA"/>
</dbReference>
<keyword evidence="3" id="KW-1185">Reference proteome</keyword>
<dbReference type="NCBIfam" id="TIGR02554">
    <property type="entry name" value="PrgH"/>
    <property type="match status" value="1"/>
</dbReference>
<dbReference type="InterPro" id="IPR013387">
    <property type="entry name" value="T3SS_PrgH/EprH"/>
</dbReference>
<evidence type="ECO:0000313" key="2">
    <source>
        <dbReference type="EMBL" id="AHF78195.1"/>
    </source>
</evidence>
<dbReference type="HOGENOM" id="CLU_054956_1_0_6"/>
<protein>
    <submittedName>
        <fullName evidence="2">Type III secretion apparatus</fullName>
    </submittedName>
</protein>
<evidence type="ECO:0000313" key="3">
    <source>
        <dbReference type="Proteomes" id="UP000019028"/>
    </source>
</evidence>
<gene>
    <name evidence="2" type="primary">ysaF</name>
    <name evidence="2" type="ORF">Sant_3198</name>
</gene>
<keyword evidence="1" id="KW-0472">Membrane</keyword>
<organism evidence="2 3">
    <name type="scientific">Sodalis praecaptivus</name>
    <dbReference type="NCBI Taxonomy" id="1239307"/>
    <lineage>
        <taxon>Bacteria</taxon>
        <taxon>Pseudomonadati</taxon>
        <taxon>Pseudomonadota</taxon>
        <taxon>Gammaproteobacteria</taxon>
        <taxon>Enterobacterales</taxon>
        <taxon>Bruguierivoracaceae</taxon>
        <taxon>Sodalis</taxon>
    </lineage>
</organism>
<accession>W0I144</accession>
<evidence type="ECO:0000256" key="1">
    <source>
        <dbReference type="SAM" id="Phobius"/>
    </source>
</evidence>
<dbReference type="PATRIC" id="fig|1239307.3.peg.3526"/>
<dbReference type="KEGG" id="sod:Sant_3198"/>
<dbReference type="Gene3D" id="3.30.70.1770">
    <property type="match status" value="1"/>
</dbReference>
<keyword evidence="1" id="KW-1133">Transmembrane helix</keyword>
<dbReference type="InterPro" id="IPR019029">
    <property type="entry name" value="T3SS_PrgH/EprH-like"/>
</dbReference>
<sequence length="421" mass="47453">MEIMSDVFTDNKNEAGELSYTLKILFGPMYGSDLILPPKTYSIIIGRSQSLMIDAQGDEQGHACQYAHNTLFIPYEARHINMTLHLPASDETGAKGKDEDEGDYALEINDPEAPQQRWVTHNAVFSDGDIHFAIKRSEEEWHQDISEFKQPTPNQPPAGDTNAAWDTLRKRRVLVASVLAIFMLLIAAAIGVRYYRTSHQIISLTAALAGSPSPVTLLQGNDGKIYALARQYRDLQWLNAALAKRPNAAEVVPLWLTQVSQDITNTLRLEGVPVLRLDMAHPDSPVLLVLEGMTPAKQSALRKKILAMLPFAKSLEFRSFSKNFLVQQARQALDRMHIVYRQVATPFGFSYLIHDQLNDNTMAELQGFMEAYYSQWGSEFITFSINLDENWLLDKSYLAAPNGYVFVNPHNWYFPSVNATQ</sequence>